<dbReference type="RefSeq" id="WP_037232547.1">
    <property type="nucleotide sequence ID" value="NZ_JAEMUK010000006.1"/>
</dbReference>
<dbReference type="GO" id="GO:0005737">
    <property type="term" value="C:cytoplasm"/>
    <property type="evidence" value="ECO:0007669"/>
    <property type="project" value="UniProtKB-SubCell"/>
</dbReference>
<evidence type="ECO:0000313" key="11">
    <source>
        <dbReference type="Proteomes" id="UP000623250"/>
    </source>
</evidence>
<comment type="function">
    <text evidence="7 8">Plays a role in the regulation of phosphate uptake.</text>
</comment>
<comment type="caution">
    <text evidence="10">The sequence shown here is derived from an EMBL/GenBank/DDBJ whole genome shotgun (WGS) entry which is preliminary data.</text>
</comment>
<evidence type="ECO:0000256" key="2">
    <source>
        <dbReference type="ARBA" id="ARBA00008107"/>
    </source>
</evidence>
<sequence length="234" mass="26023">MTAHTVTAYDQELKALENAIARMGGLAEQQLRLVLSAVTEADPEKAIKVIAGDQVIDAVQREVEEMTVQLIARRQPVAVDLRVVLGALRIASDLERIGDLAKSTAKRLAQFDEKAWLSPMTRSLTAIGDLAALQLKTVLDAYSQRNLDQALLVWNRDEEIDRQYNALFRELLTYMMEDPRTITFSAHLLFCAKNIERIGDHCTNIAEIAAYIITGEPLVENRPRADIAPVPSEG</sequence>
<dbReference type="InterPro" id="IPR028366">
    <property type="entry name" value="PhoU"/>
</dbReference>
<comment type="similarity">
    <text evidence="2 8">Belongs to the PhoU family.</text>
</comment>
<organism evidence="10 11">
    <name type="scientific">Rhodomicrobium udaipurense</name>
    <dbReference type="NCBI Taxonomy" id="1202716"/>
    <lineage>
        <taxon>Bacteria</taxon>
        <taxon>Pseudomonadati</taxon>
        <taxon>Pseudomonadota</taxon>
        <taxon>Alphaproteobacteria</taxon>
        <taxon>Hyphomicrobiales</taxon>
        <taxon>Hyphomicrobiaceae</taxon>
        <taxon>Rhodomicrobium</taxon>
    </lineage>
</organism>
<evidence type="ECO:0000256" key="5">
    <source>
        <dbReference type="ARBA" id="ARBA00022490"/>
    </source>
</evidence>
<dbReference type="NCBIfam" id="TIGR02135">
    <property type="entry name" value="phoU_full"/>
    <property type="match status" value="1"/>
</dbReference>
<dbReference type="GO" id="GO:0045936">
    <property type="term" value="P:negative regulation of phosphate metabolic process"/>
    <property type="evidence" value="ECO:0007669"/>
    <property type="project" value="InterPro"/>
</dbReference>
<comment type="subunit">
    <text evidence="3 8">Homodimer.</text>
</comment>
<dbReference type="InterPro" id="IPR026022">
    <property type="entry name" value="PhoU_dom"/>
</dbReference>
<name>A0A8I1GFP5_9HYPH</name>
<dbReference type="PANTHER" id="PTHR42930">
    <property type="entry name" value="PHOSPHATE-SPECIFIC TRANSPORT SYSTEM ACCESSORY PROTEIN PHOU"/>
    <property type="match status" value="1"/>
</dbReference>
<feature type="domain" description="PhoU" evidence="9">
    <location>
        <begin position="126"/>
        <end position="208"/>
    </location>
</feature>
<dbReference type="AlphaFoldDB" id="A0A8I1GFP5"/>
<evidence type="ECO:0000256" key="8">
    <source>
        <dbReference type="PIRNR" id="PIRNR003107"/>
    </source>
</evidence>
<dbReference type="PIRSF" id="PIRSF003107">
    <property type="entry name" value="PhoU"/>
    <property type="match status" value="1"/>
</dbReference>
<dbReference type="Pfam" id="PF01895">
    <property type="entry name" value="PhoU"/>
    <property type="match status" value="2"/>
</dbReference>
<feature type="domain" description="PhoU" evidence="9">
    <location>
        <begin position="20"/>
        <end position="107"/>
    </location>
</feature>
<evidence type="ECO:0000256" key="1">
    <source>
        <dbReference type="ARBA" id="ARBA00004496"/>
    </source>
</evidence>
<evidence type="ECO:0000313" key="10">
    <source>
        <dbReference type="EMBL" id="MBJ7542435.1"/>
    </source>
</evidence>
<evidence type="ECO:0000256" key="7">
    <source>
        <dbReference type="ARBA" id="ARBA00056181"/>
    </source>
</evidence>
<dbReference type="SUPFAM" id="SSF109755">
    <property type="entry name" value="PhoU-like"/>
    <property type="match status" value="1"/>
</dbReference>
<evidence type="ECO:0000259" key="9">
    <source>
        <dbReference type="Pfam" id="PF01895"/>
    </source>
</evidence>
<keyword evidence="4 8" id="KW-0813">Transport</keyword>
<dbReference type="GO" id="GO:0006817">
    <property type="term" value="P:phosphate ion transport"/>
    <property type="evidence" value="ECO:0007669"/>
    <property type="project" value="UniProtKB-KW"/>
</dbReference>
<evidence type="ECO:0000256" key="6">
    <source>
        <dbReference type="ARBA" id="ARBA00022592"/>
    </source>
</evidence>
<dbReference type="EMBL" id="JAEMUK010000006">
    <property type="protein sequence ID" value="MBJ7542435.1"/>
    <property type="molecule type" value="Genomic_DNA"/>
</dbReference>
<reference evidence="10 11" key="1">
    <citation type="submission" date="2020-12" db="EMBL/GenBank/DDBJ databases">
        <title>Revised draft genomes of Rhodomicrobium vannielii ATCC 17100 and Rhodomicrobium udaipurense JA643.</title>
        <authorList>
            <person name="Conners E.M."/>
            <person name="Davenport E.J."/>
            <person name="Bose A."/>
        </authorList>
    </citation>
    <scope>NUCLEOTIDE SEQUENCE [LARGE SCALE GENOMIC DNA]</scope>
    <source>
        <strain evidence="10 11">JA643</strain>
    </source>
</reference>
<protein>
    <recommendedName>
        <fullName evidence="8">Phosphate-specific transport system accessory protein PhoU</fullName>
    </recommendedName>
</protein>
<comment type="subcellular location">
    <subcellularLocation>
        <location evidence="1 8">Cytoplasm</location>
    </subcellularLocation>
</comment>
<dbReference type="Gene3D" id="1.20.58.220">
    <property type="entry name" value="Phosphate transport system protein phou homolog 2, domain 2"/>
    <property type="match status" value="1"/>
</dbReference>
<dbReference type="GO" id="GO:0030643">
    <property type="term" value="P:intracellular phosphate ion homeostasis"/>
    <property type="evidence" value="ECO:0007669"/>
    <property type="project" value="InterPro"/>
</dbReference>
<keyword evidence="6 8" id="KW-0592">Phosphate transport</keyword>
<dbReference type="PANTHER" id="PTHR42930:SF3">
    <property type="entry name" value="PHOSPHATE-SPECIFIC TRANSPORT SYSTEM ACCESSORY PROTEIN PHOU"/>
    <property type="match status" value="1"/>
</dbReference>
<keyword evidence="5 8" id="KW-0963">Cytoplasm</keyword>
<keyword evidence="11" id="KW-1185">Reference proteome</keyword>
<evidence type="ECO:0000256" key="3">
    <source>
        <dbReference type="ARBA" id="ARBA00011738"/>
    </source>
</evidence>
<evidence type="ECO:0000256" key="4">
    <source>
        <dbReference type="ARBA" id="ARBA00022448"/>
    </source>
</evidence>
<dbReference type="FunFam" id="1.20.58.220:FF:000004">
    <property type="entry name" value="Phosphate-specific transport system accessory protein PhoU"/>
    <property type="match status" value="1"/>
</dbReference>
<dbReference type="Proteomes" id="UP000623250">
    <property type="component" value="Unassembled WGS sequence"/>
</dbReference>
<dbReference type="InterPro" id="IPR038078">
    <property type="entry name" value="PhoU-like_sf"/>
</dbReference>
<proteinExistence type="inferred from homology"/>
<gene>
    <name evidence="10" type="primary">phoU</name>
    <name evidence="10" type="ORF">JDN41_02570</name>
</gene>
<accession>A0A8I1GFP5</accession>